<feature type="compositionally biased region" description="Basic residues" evidence="1">
    <location>
        <begin position="1"/>
        <end position="12"/>
    </location>
</feature>
<feature type="non-terminal residue" evidence="2">
    <location>
        <position position="56"/>
    </location>
</feature>
<evidence type="ECO:0000256" key="1">
    <source>
        <dbReference type="SAM" id="MobiDB-lite"/>
    </source>
</evidence>
<feature type="region of interest" description="Disordered" evidence="1">
    <location>
        <begin position="1"/>
        <end position="56"/>
    </location>
</feature>
<evidence type="ECO:0000313" key="3">
    <source>
        <dbReference type="Proteomes" id="UP000287651"/>
    </source>
</evidence>
<name>A0A426ZQ70_ENSVE</name>
<dbReference type="EMBL" id="AMZH03005541">
    <property type="protein sequence ID" value="RRT66163.1"/>
    <property type="molecule type" value="Genomic_DNA"/>
</dbReference>
<evidence type="ECO:0000313" key="2">
    <source>
        <dbReference type="EMBL" id="RRT66163.1"/>
    </source>
</evidence>
<accession>A0A426ZQ70</accession>
<sequence>MRGKPGPHRLRPASHNGPTCRIHLRPKSSLKTDSSTRPDRITAGKFKGTGDEWGPR</sequence>
<comment type="caution">
    <text evidence="2">The sequence shown here is derived from an EMBL/GenBank/DDBJ whole genome shotgun (WGS) entry which is preliminary data.</text>
</comment>
<protein>
    <submittedName>
        <fullName evidence="2">Uncharacterized protein</fullName>
    </submittedName>
</protein>
<dbReference type="Proteomes" id="UP000287651">
    <property type="component" value="Unassembled WGS sequence"/>
</dbReference>
<gene>
    <name evidence="2" type="ORF">B296_00035240</name>
</gene>
<organism evidence="2 3">
    <name type="scientific">Ensete ventricosum</name>
    <name type="common">Abyssinian banana</name>
    <name type="synonym">Musa ensete</name>
    <dbReference type="NCBI Taxonomy" id="4639"/>
    <lineage>
        <taxon>Eukaryota</taxon>
        <taxon>Viridiplantae</taxon>
        <taxon>Streptophyta</taxon>
        <taxon>Embryophyta</taxon>
        <taxon>Tracheophyta</taxon>
        <taxon>Spermatophyta</taxon>
        <taxon>Magnoliopsida</taxon>
        <taxon>Liliopsida</taxon>
        <taxon>Zingiberales</taxon>
        <taxon>Musaceae</taxon>
        <taxon>Ensete</taxon>
    </lineage>
</organism>
<reference evidence="2 3" key="1">
    <citation type="journal article" date="2014" name="Agronomy (Basel)">
        <title>A Draft Genome Sequence for Ensete ventricosum, the Drought-Tolerant Tree Against Hunger.</title>
        <authorList>
            <person name="Harrison J."/>
            <person name="Moore K.A."/>
            <person name="Paszkiewicz K."/>
            <person name="Jones T."/>
            <person name="Grant M."/>
            <person name="Ambacheew D."/>
            <person name="Muzemil S."/>
            <person name="Studholme D.J."/>
        </authorList>
    </citation>
    <scope>NUCLEOTIDE SEQUENCE [LARGE SCALE GENOMIC DNA]</scope>
</reference>
<feature type="compositionally biased region" description="Basic and acidic residues" evidence="1">
    <location>
        <begin position="34"/>
        <end position="56"/>
    </location>
</feature>
<proteinExistence type="predicted"/>
<dbReference type="AlphaFoldDB" id="A0A426ZQ70"/>